<keyword evidence="1" id="KW-0472">Membrane</keyword>
<evidence type="ECO:0000313" key="3">
    <source>
        <dbReference type="Proteomes" id="UP000219439"/>
    </source>
</evidence>
<organism evidence="2 3">
    <name type="scientific">Cohaesibacter gelatinilyticus</name>
    <dbReference type="NCBI Taxonomy" id="372072"/>
    <lineage>
        <taxon>Bacteria</taxon>
        <taxon>Pseudomonadati</taxon>
        <taxon>Pseudomonadota</taxon>
        <taxon>Alphaproteobacteria</taxon>
        <taxon>Hyphomicrobiales</taxon>
        <taxon>Cohaesibacteraceae</taxon>
    </lineage>
</organism>
<proteinExistence type="predicted"/>
<sequence length="328" mass="35343">MNQYLFIGIAAGLATALLNLSGYAGGMVGVGFILVLLSSLPIMIATLGWGSFSGLIAAFTSGVTLALIFDLQAGFLFLLLNSLPAFWIAHLIGLNQQMQVTEDNENDPVEQTIWYPLDRVLIWICSFVSLATMAMFIPFGFSVKNYRDTISSLMNQIYANAPVKGPDGEELDLTWMVDLIATMAPSISTLMLVISLVTTLYLAAKITQISGRLSRPWPNLHQITMPLIGVGVFLVALLISSFGGIIGILAQITASAFGAGLMLSGLSVLHYITRNNSSRGALLWGAYFLLVFFWWLGIAFVILGAAESLIQVRSRFPNPPAGPTQSGV</sequence>
<feature type="transmembrane region" description="Helical" evidence="1">
    <location>
        <begin position="252"/>
        <end position="272"/>
    </location>
</feature>
<feature type="transmembrane region" description="Helical" evidence="1">
    <location>
        <begin position="225"/>
        <end position="246"/>
    </location>
</feature>
<dbReference type="InterPro" id="IPR018710">
    <property type="entry name" value="DUF2232"/>
</dbReference>
<evidence type="ECO:0000313" key="2">
    <source>
        <dbReference type="EMBL" id="SNZ08085.1"/>
    </source>
</evidence>
<dbReference type="AlphaFoldDB" id="A0A285NF55"/>
<gene>
    <name evidence="2" type="ORF">SAMN06265368_1446</name>
</gene>
<feature type="transmembrane region" description="Helical" evidence="1">
    <location>
        <begin position="179"/>
        <end position="204"/>
    </location>
</feature>
<dbReference type="Proteomes" id="UP000219439">
    <property type="component" value="Unassembled WGS sequence"/>
</dbReference>
<feature type="transmembrane region" description="Helical" evidence="1">
    <location>
        <begin position="284"/>
        <end position="306"/>
    </location>
</feature>
<dbReference type="Pfam" id="PF09991">
    <property type="entry name" value="DUF2232"/>
    <property type="match status" value="1"/>
</dbReference>
<feature type="transmembrane region" description="Helical" evidence="1">
    <location>
        <begin position="75"/>
        <end position="94"/>
    </location>
</feature>
<dbReference type="EMBL" id="OBEL01000001">
    <property type="protein sequence ID" value="SNZ08085.1"/>
    <property type="molecule type" value="Genomic_DNA"/>
</dbReference>
<keyword evidence="1" id="KW-1133">Transmembrane helix</keyword>
<dbReference type="RefSeq" id="WP_097152616.1">
    <property type="nucleotide sequence ID" value="NZ_OBEL01000001.1"/>
</dbReference>
<reference evidence="2 3" key="1">
    <citation type="submission" date="2017-09" db="EMBL/GenBank/DDBJ databases">
        <authorList>
            <person name="Ehlers B."/>
            <person name="Leendertz F.H."/>
        </authorList>
    </citation>
    <scope>NUCLEOTIDE SEQUENCE [LARGE SCALE GENOMIC DNA]</scope>
    <source>
        <strain evidence="2 3">DSM 18289</strain>
    </source>
</reference>
<keyword evidence="3" id="KW-1185">Reference proteome</keyword>
<accession>A0A285NF55</accession>
<feature type="transmembrane region" description="Helical" evidence="1">
    <location>
        <begin position="6"/>
        <end position="37"/>
    </location>
</feature>
<protein>
    <submittedName>
        <fullName evidence="2">Predicted membrane protein</fullName>
    </submittedName>
</protein>
<name>A0A285NF55_9HYPH</name>
<evidence type="ECO:0000256" key="1">
    <source>
        <dbReference type="SAM" id="Phobius"/>
    </source>
</evidence>
<feature type="transmembrane region" description="Helical" evidence="1">
    <location>
        <begin position="120"/>
        <end position="141"/>
    </location>
</feature>
<keyword evidence="1" id="KW-0812">Transmembrane</keyword>
<dbReference type="OrthoDB" id="7335270at2"/>